<keyword evidence="1" id="KW-0472">Membrane</keyword>
<evidence type="ECO:0000256" key="1">
    <source>
        <dbReference type="SAM" id="Phobius"/>
    </source>
</evidence>
<keyword evidence="1" id="KW-0812">Transmembrane</keyword>
<dbReference type="RefSeq" id="WP_093275093.1">
    <property type="nucleotide sequence ID" value="NZ_FNDD01000016.1"/>
</dbReference>
<dbReference type="Proteomes" id="UP000198854">
    <property type="component" value="Unassembled WGS sequence"/>
</dbReference>
<dbReference type="AlphaFoldDB" id="A0A1G8CJ70"/>
<accession>A0A1G8CJ70</accession>
<evidence type="ECO:0000313" key="2">
    <source>
        <dbReference type="EMBL" id="SDH45488.1"/>
    </source>
</evidence>
<reference evidence="2 3" key="1">
    <citation type="submission" date="2016-10" db="EMBL/GenBank/DDBJ databases">
        <authorList>
            <person name="de Groot N.N."/>
        </authorList>
    </citation>
    <scope>NUCLEOTIDE SEQUENCE [LARGE SCALE GENOMIC DNA]</scope>
    <source>
        <strain evidence="2 3">CGMCC 1.10228</strain>
    </source>
</reference>
<dbReference type="STRING" id="861298.SAMN04488136_11696"/>
<name>A0A1G8CJ70_9VIBR</name>
<keyword evidence="3" id="KW-1185">Reference proteome</keyword>
<feature type="transmembrane region" description="Helical" evidence="1">
    <location>
        <begin position="48"/>
        <end position="67"/>
    </location>
</feature>
<organism evidence="2 3">
    <name type="scientific">Vibrio xiamenensis</name>
    <dbReference type="NCBI Taxonomy" id="861298"/>
    <lineage>
        <taxon>Bacteria</taxon>
        <taxon>Pseudomonadati</taxon>
        <taxon>Pseudomonadota</taxon>
        <taxon>Gammaproteobacteria</taxon>
        <taxon>Vibrionales</taxon>
        <taxon>Vibrionaceae</taxon>
        <taxon>Vibrio</taxon>
    </lineage>
</organism>
<proteinExistence type="predicted"/>
<protein>
    <submittedName>
        <fullName evidence="2">Uncharacterized protein</fullName>
    </submittedName>
</protein>
<gene>
    <name evidence="2" type="ORF">SAMN04488136_11696</name>
</gene>
<evidence type="ECO:0000313" key="3">
    <source>
        <dbReference type="Proteomes" id="UP000198854"/>
    </source>
</evidence>
<sequence>MKRTMYFSLCVIVTSLSIFGLVDLLSQFVFSPEELSSEFFMPMIDGSVFHKKAFLSSLIAAAAVVFFNKDLWGIADNLTKLHSLILR</sequence>
<keyword evidence="1" id="KW-1133">Transmembrane helix</keyword>
<dbReference type="EMBL" id="FNDD01000016">
    <property type="protein sequence ID" value="SDH45488.1"/>
    <property type="molecule type" value="Genomic_DNA"/>
</dbReference>